<evidence type="ECO:0000256" key="1">
    <source>
        <dbReference type="SAM" id="MobiDB-lite"/>
    </source>
</evidence>
<dbReference type="RefSeq" id="WP_184728335.1">
    <property type="nucleotide sequence ID" value="NZ_JACHIW010000001.1"/>
</dbReference>
<proteinExistence type="predicted"/>
<dbReference type="Proteomes" id="UP000584374">
    <property type="component" value="Unassembled WGS sequence"/>
</dbReference>
<gene>
    <name evidence="2" type="ORF">BJ970_004925</name>
</gene>
<dbReference type="EMBL" id="JACHIW010000001">
    <property type="protein sequence ID" value="MBB5157391.1"/>
    <property type="molecule type" value="Genomic_DNA"/>
</dbReference>
<evidence type="ECO:0000313" key="3">
    <source>
        <dbReference type="Proteomes" id="UP000584374"/>
    </source>
</evidence>
<feature type="region of interest" description="Disordered" evidence="1">
    <location>
        <begin position="1049"/>
        <end position="1073"/>
    </location>
</feature>
<keyword evidence="3" id="KW-1185">Reference proteome</keyword>
<accession>A0A840QC44</accession>
<organism evidence="2 3">
    <name type="scientific">Saccharopolyspora phatthalungensis</name>
    <dbReference type="NCBI Taxonomy" id="664693"/>
    <lineage>
        <taxon>Bacteria</taxon>
        <taxon>Bacillati</taxon>
        <taxon>Actinomycetota</taxon>
        <taxon>Actinomycetes</taxon>
        <taxon>Pseudonocardiales</taxon>
        <taxon>Pseudonocardiaceae</taxon>
        <taxon>Saccharopolyspora</taxon>
    </lineage>
</organism>
<feature type="region of interest" description="Disordered" evidence="1">
    <location>
        <begin position="1254"/>
        <end position="1277"/>
    </location>
</feature>
<protein>
    <submittedName>
        <fullName evidence="2">Uncharacterized protein</fullName>
    </submittedName>
</protein>
<name>A0A840QC44_9PSEU</name>
<comment type="caution">
    <text evidence="2">The sequence shown here is derived from an EMBL/GenBank/DDBJ whole genome shotgun (WGS) entry which is preliminary data.</text>
</comment>
<evidence type="ECO:0000313" key="2">
    <source>
        <dbReference type="EMBL" id="MBB5157391.1"/>
    </source>
</evidence>
<feature type="compositionally biased region" description="Polar residues" evidence="1">
    <location>
        <begin position="1062"/>
        <end position="1073"/>
    </location>
</feature>
<sequence>MTLKDYSDYETPRVLINGIARLGGRIAAFGLSQQAQQRLLDWCRRHERYIATSALVDLVRATAATSDTENMAVAVAHLVRTSLDVAHVDAEEKADDMVALARATYRFAPEEASEHFAHARDLTDRVGDDVHARWKALLALAGASAFPDHIDDRRAYRVAQIVEGLEPYLGDGADHADALTAIGRLSPTTAVSVASRWRDRRFSADWPFIRAVTAENSPLTPNPVVALAMMPFYDNATPSRLLEEAFRTSPGEAARVATVIGEFLSHTGVSPRLVDRLDRAASELGIDLTHTPLAPTVRCAAGRQTHHLATSIDWGATAEVNPHRAAAKTRAHEALTACDLRTLEGWECARSIVGSHVGLGFDELADRAVGGRLSELSDTLAAFLANPHFTIHDYDILIDRLAVMTLLPQAAVKQIGLLAREAAARFCRELTLKSYTALDLDRLACLAGINEDLSESALRHLGTHPTALDATECFTLAAFLARRLPPGQAQIALDDLTRMSTQIAPVDIGDGDFESLPTVPGQLGQCIAGYVWVALGDPEVNMRWRAAHCVRLLIGLGCGEELQALHDYATGELSDTAFSDARLPFYNKHALQWLLVALARAAQDPAAHQSMHPFIPLLKRVLFHDPPHVVMQANAKAALIELAAAGAVTLTAQQQAVCERVNTPVGSIRTQWSDRIAGSTGASGLGDEGTDGTVDRDQQSGAFEFFLDFKEYWCAPLAEAFGLSEDYVERRAAEVITGRWKVILGRDHPDPRHTLGLYQHQRTYSYKSEWPQADDLQFYRAVHALWTVAGDLLASYPVLHDVDDDKDLFTQWLGQFLTSRDDGRWLADRRDPSPDSVFADEDRVVTPDWVWRLGSHHFAQRLLLDEGWVTVWEYSDDATYDAAQEVRVHSALAAPERARALVLALQTAPSYMAFRIPHARDDDYQYNLDGFELTGWIVDPQPLDGADTHDPFAAAVRYPPTHPSEDIVRMLGVTPDADMRAWARGGRPVLRSRVWNDTSDAGQGRLRGRRGQRLQIRRDLLQELLHATGRSLIVEVMIDRTHQRLKQSHTPVWRHHDDDSLPSWSGPSKFTSSMSQEDAESFERTLELGKEIAQDLSDSDVLGRWMAHHISDLIVRAENATDQQTLELRRETADTIIRLWAHRSAAPLHSRPTEALQPVMETLVRLEQDEPWRFYGMFPAGSEPSDDTTRTTLLRFALELEETVRDVVRHVIVVAAEQAAHGEAKWLRLTEHLAEDDQRHLLRLIRHMGSRLRTDDTDTADTDDTNQQTHSISALRKAEKRMAEVRRALEKNLAATTDEVTGDHTS</sequence>
<reference evidence="2 3" key="1">
    <citation type="submission" date="2020-08" db="EMBL/GenBank/DDBJ databases">
        <title>Sequencing the genomes of 1000 actinobacteria strains.</title>
        <authorList>
            <person name="Klenk H.-P."/>
        </authorList>
    </citation>
    <scope>NUCLEOTIDE SEQUENCE [LARGE SCALE GENOMIC DNA]</scope>
    <source>
        <strain evidence="2 3">DSM 45584</strain>
    </source>
</reference>